<dbReference type="Proteomes" id="UP001566132">
    <property type="component" value="Unassembled WGS sequence"/>
</dbReference>
<organism evidence="1 2">
    <name type="scientific">Hypothenemus hampei</name>
    <name type="common">Coffee berry borer</name>
    <dbReference type="NCBI Taxonomy" id="57062"/>
    <lineage>
        <taxon>Eukaryota</taxon>
        <taxon>Metazoa</taxon>
        <taxon>Ecdysozoa</taxon>
        <taxon>Arthropoda</taxon>
        <taxon>Hexapoda</taxon>
        <taxon>Insecta</taxon>
        <taxon>Pterygota</taxon>
        <taxon>Neoptera</taxon>
        <taxon>Endopterygota</taxon>
        <taxon>Coleoptera</taxon>
        <taxon>Polyphaga</taxon>
        <taxon>Cucujiformia</taxon>
        <taxon>Curculionidae</taxon>
        <taxon>Scolytinae</taxon>
        <taxon>Hypothenemus</taxon>
    </lineage>
</organism>
<evidence type="ECO:0000313" key="2">
    <source>
        <dbReference type="Proteomes" id="UP001566132"/>
    </source>
</evidence>
<keyword evidence="2" id="KW-1185">Reference proteome</keyword>
<reference evidence="1 2" key="1">
    <citation type="submission" date="2024-05" db="EMBL/GenBank/DDBJ databases">
        <title>Genetic variation in Jamaican populations of the coffee berry borer (Hypothenemus hampei).</title>
        <authorList>
            <person name="Errbii M."/>
            <person name="Myrie A."/>
        </authorList>
    </citation>
    <scope>NUCLEOTIDE SEQUENCE [LARGE SCALE GENOMIC DNA]</scope>
    <source>
        <strain evidence="1">JA-Hopewell-2020-01-JO</strain>
        <tissue evidence="1">Whole body</tissue>
    </source>
</reference>
<proteinExistence type="predicted"/>
<protein>
    <submittedName>
        <fullName evidence="1">Uncharacterized protein</fullName>
    </submittedName>
</protein>
<dbReference type="AlphaFoldDB" id="A0ABD1EFG8"/>
<sequence>MNGTDLKICEDPPYHLEVDAKEVDYTPNKLRVLILRVATVIVVSLEETKSILDFKQCTKCVKNLPIINKKTINKDQLKVSPVNEQLQQSLETLREFHNEEKIQNCAITYSSQQQYSTATLEKDDTILKSKEDISKKD</sequence>
<gene>
    <name evidence="1" type="ORF">ABEB36_010909</name>
</gene>
<accession>A0ABD1EFG8</accession>
<name>A0ABD1EFG8_HYPHA</name>
<evidence type="ECO:0000313" key="1">
    <source>
        <dbReference type="EMBL" id="KAL1492692.1"/>
    </source>
</evidence>
<dbReference type="EMBL" id="JBDJPC010000008">
    <property type="protein sequence ID" value="KAL1492692.1"/>
    <property type="molecule type" value="Genomic_DNA"/>
</dbReference>
<comment type="caution">
    <text evidence="1">The sequence shown here is derived from an EMBL/GenBank/DDBJ whole genome shotgun (WGS) entry which is preliminary data.</text>
</comment>